<protein>
    <submittedName>
        <fullName evidence="1">Uncharacterized protein</fullName>
    </submittedName>
</protein>
<dbReference type="Proteomes" id="UP000679220">
    <property type="component" value="Unassembled WGS sequence"/>
</dbReference>
<dbReference type="EMBL" id="JAGTAR010000009">
    <property type="protein sequence ID" value="MBR8535410.1"/>
    <property type="molecule type" value="Genomic_DNA"/>
</dbReference>
<reference evidence="1" key="1">
    <citation type="journal article" date="2018" name="Int. J. Syst. Evol. Microbiol.">
        <title>Carboxylicivirga sediminis sp. nov., isolated from coastal sediment.</title>
        <authorList>
            <person name="Wang F.Q."/>
            <person name="Ren L.H."/>
            <person name="Zou R.J."/>
            <person name="Sun Y.Z."/>
            <person name="Liu X.J."/>
            <person name="Jiang F."/>
            <person name="Liu L.J."/>
        </authorList>
    </citation>
    <scope>NUCLEOTIDE SEQUENCE</scope>
    <source>
        <strain evidence="1">JR1</strain>
    </source>
</reference>
<dbReference type="AlphaFoldDB" id="A0A941IWQ2"/>
<evidence type="ECO:0000313" key="1">
    <source>
        <dbReference type="EMBL" id="MBR8535410.1"/>
    </source>
</evidence>
<keyword evidence="2" id="KW-1185">Reference proteome</keyword>
<proteinExistence type="predicted"/>
<gene>
    <name evidence="1" type="ORF">KDU71_07545</name>
</gene>
<comment type="caution">
    <text evidence="1">The sequence shown here is derived from an EMBL/GenBank/DDBJ whole genome shotgun (WGS) entry which is preliminary data.</text>
</comment>
<reference evidence="1" key="2">
    <citation type="submission" date="2021-04" db="EMBL/GenBank/DDBJ databases">
        <authorList>
            <person name="Zhang T."/>
            <person name="Zhang Y."/>
            <person name="Lu D."/>
            <person name="Zuo D."/>
            <person name="Du Z."/>
        </authorList>
    </citation>
    <scope>NUCLEOTIDE SEQUENCE</scope>
    <source>
        <strain evidence="1">JR1</strain>
    </source>
</reference>
<accession>A0A941IWQ2</accession>
<evidence type="ECO:0000313" key="2">
    <source>
        <dbReference type="Proteomes" id="UP000679220"/>
    </source>
</evidence>
<organism evidence="1 2">
    <name type="scientific">Carboxylicivirga sediminis</name>
    <dbReference type="NCBI Taxonomy" id="2006564"/>
    <lineage>
        <taxon>Bacteria</taxon>
        <taxon>Pseudomonadati</taxon>
        <taxon>Bacteroidota</taxon>
        <taxon>Bacteroidia</taxon>
        <taxon>Marinilabiliales</taxon>
        <taxon>Marinilabiliaceae</taxon>
        <taxon>Carboxylicivirga</taxon>
    </lineage>
</organism>
<sequence length="61" mass="7169">MKLREITFKNGFIIDIYLEFDIGLMIGANMVGERFYFGFSLPFIHVDFSYPIKNKPCKQTN</sequence>
<name>A0A941IWQ2_9BACT</name>
<dbReference type="RefSeq" id="WP_212189316.1">
    <property type="nucleotide sequence ID" value="NZ_JAGTAR010000009.1"/>
</dbReference>